<protein>
    <submittedName>
        <fullName evidence="1">Uncharacterized protein</fullName>
    </submittedName>
</protein>
<comment type="caution">
    <text evidence="1">The sequence shown here is derived from an EMBL/GenBank/DDBJ whole genome shotgun (WGS) entry which is preliminary data.</text>
</comment>
<evidence type="ECO:0000313" key="2">
    <source>
        <dbReference type="Proteomes" id="UP001328107"/>
    </source>
</evidence>
<dbReference type="EMBL" id="BTRK01000006">
    <property type="protein sequence ID" value="GMR60852.1"/>
    <property type="molecule type" value="Genomic_DNA"/>
</dbReference>
<gene>
    <name evidence="1" type="ORF">PMAYCL1PPCAC_31047</name>
</gene>
<accession>A0AAN5IC77</accession>
<feature type="non-terminal residue" evidence="1">
    <location>
        <position position="1"/>
    </location>
</feature>
<proteinExistence type="predicted"/>
<dbReference type="Proteomes" id="UP001328107">
    <property type="component" value="Unassembled WGS sequence"/>
</dbReference>
<sequence>FHNIYKFDLITDELTLVLTDKRFTAAHIFEDNDMRIRVAKEDQEDGSVIYFRVRSNVSSSELRTDEDHWQEYLRVQPEEAMITRFVGFDKTNENAYWIWGEGSDLGTLIVTPFDDFSDKKTLYEAKRAQMGAPHFHPQERTILWIAELYHHPEWTVIDDSVREEMLYLEGMRPNSSICDIQLSLSTHLNHNHS</sequence>
<dbReference type="AlphaFoldDB" id="A0AAN5IC77"/>
<evidence type="ECO:0000313" key="1">
    <source>
        <dbReference type="EMBL" id="GMR60852.1"/>
    </source>
</evidence>
<name>A0AAN5IC77_9BILA</name>
<reference evidence="2" key="1">
    <citation type="submission" date="2022-10" db="EMBL/GenBank/DDBJ databases">
        <title>Genome assembly of Pristionchus species.</title>
        <authorList>
            <person name="Yoshida K."/>
            <person name="Sommer R.J."/>
        </authorList>
    </citation>
    <scope>NUCLEOTIDE SEQUENCE [LARGE SCALE GENOMIC DNA]</scope>
    <source>
        <strain evidence="2">RS5460</strain>
    </source>
</reference>
<keyword evidence="2" id="KW-1185">Reference proteome</keyword>
<organism evidence="1 2">
    <name type="scientific">Pristionchus mayeri</name>
    <dbReference type="NCBI Taxonomy" id="1317129"/>
    <lineage>
        <taxon>Eukaryota</taxon>
        <taxon>Metazoa</taxon>
        <taxon>Ecdysozoa</taxon>
        <taxon>Nematoda</taxon>
        <taxon>Chromadorea</taxon>
        <taxon>Rhabditida</taxon>
        <taxon>Rhabditina</taxon>
        <taxon>Diplogasteromorpha</taxon>
        <taxon>Diplogasteroidea</taxon>
        <taxon>Neodiplogasteridae</taxon>
        <taxon>Pristionchus</taxon>
    </lineage>
</organism>